<dbReference type="PANTHER" id="PTHR43806:SF11">
    <property type="entry name" value="CEREVISIN-RELATED"/>
    <property type="match status" value="1"/>
</dbReference>
<dbReference type="SUPFAM" id="SSF52743">
    <property type="entry name" value="Subtilisin-like"/>
    <property type="match status" value="1"/>
</dbReference>
<feature type="signal peptide" evidence="8">
    <location>
        <begin position="1"/>
        <end position="27"/>
    </location>
</feature>
<feature type="region of interest" description="Disordered" evidence="7">
    <location>
        <begin position="261"/>
        <end position="291"/>
    </location>
</feature>
<evidence type="ECO:0000256" key="6">
    <source>
        <dbReference type="RuleBase" id="RU003355"/>
    </source>
</evidence>
<dbReference type="Proteomes" id="UP001501759">
    <property type="component" value="Unassembled WGS sequence"/>
</dbReference>
<dbReference type="InterPro" id="IPR015500">
    <property type="entry name" value="Peptidase_S8_subtilisin-rel"/>
</dbReference>
<feature type="active site" description="Charge relay system" evidence="5">
    <location>
        <position position="272"/>
    </location>
</feature>
<dbReference type="Gene3D" id="3.40.50.200">
    <property type="entry name" value="Peptidase S8/S53 domain"/>
    <property type="match status" value="1"/>
</dbReference>
<dbReference type="PANTHER" id="PTHR43806">
    <property type="entry name" value="PEPTIDASE S8"/>
    <property type="match status" value="1"/>
</dbReference>
<comment type="similarity">
    <text evidence="1 5 6">Belongs to the peptidase S8 family.</text>
</comment>
<dbReference type="PROSITE" id="PS00136">
    <property type="entry name" value="SUBTILASE_ASP"/>
    <property type="match status" value="1"/>
</dbReference>
<dbReference type="PRINTS" id="PR00723">
    <property type="entry name" value="SUBTILISIN"/>
</dbReference>
<keyword evidence="4 5" id="KW-0720">Serine protease</keyword>
<evidence type="ECO:0000256" key="1">
    <source>
        <dbReference type="ARBA" id="ARBA00011073"/>
    </source>
</evidence>
<dbReference type="PROSITE" id="PS51892">
    <property type="entry name" value="SUBTILASE"/>
    <property type="match status" value="1"/>
</dbReference>
<evidence type="ECO:0000256" key="2">
    <source>
        <dbReference type="ARBA" id="ARBA00022670"/>
    </source>
</evidence>
<evidence type="ECO:0000256" key="8">
    <source>
        <dbReference type="SAM" id="SignalP"/>
    </source>
</evidence>
<dbReference type="Pfam" id="PF00082">
    <property type="entry name" value="Peptidase_S8"/>
    <property type="match status" value="1"/>
</dbReference>
<organism evidence="10 11">
    <name type="scientific">Streptomyces siamensis</name>
    <dbReference type="NCBI Taxonomy" id="1274986"/>
    <lineage>
        <taxon>Bacteria</taxon>
        <taxon>Bacillati</taxon>
        <taxon>Actinomycetota</taxon>
        <taxon>Actinomycetes</taxon>
        <taxon>Kitasatosporales</taxon>
        <taxon>Streptomycetaceae</taxon>
        <taxon>Streptomyces</taxon>
    </lineage>
</organism>
<dbReference type="InterPro" id="IPR050131">
    <property type="entry name" value="Peptidase_S8_subtilisin-like"/>
</dbReference>
<feature type="domain" description="Peptidase S8/S53" evidence="9">
    <location>
        <begin position="231"/>
        <end position="481"/>
    </location>
</feature>
<evidence type="ECO:0000256" key="7">
    <source>
        <dbReference type="SAM" id="MobiDB-lite"/>
    </source>
</evidence>
<feature type="active site" description="Charge relay system" evidence="5">
    <location>
        <position position="240"/>
    </location>
</feature>
<keyword evidence="3 5" id="KW-0378">Hydrolase</keyword>
<evidence type="ECO:0000256" key="5">
    <source>
        <dbReference type="PROSITE-ProRule" id="PRU01240"/>
    </source>
</evidence>
<dbReference type="RefSeq" id="WP_345655001.1">
    <property type="nucleotide sequence ID" value="NZ_BAABKB010000023.1"/>
</dbReference>
<dbReference type="CDD" id="cd07487">
    <property type="entry name" value="Peptidases_S8_1"/>
    <property type="match status" value="1"/>
</dbReference>
<dbReference type="InterPro" id="IPR000209">
    <property type="entry name" value="Peptidase_S8/S53_dom"/>
</dbReference>
<evidence type="ECO:0000256" key="4">
    <source>
        <dbReference type="ARBA" id="ARBA00022825"/>
    </source>
</evidence>
<name>A0ABP9JAB7_9ACTN</name>
<dbReference type="PROSITE" id="PS00138">
    <property type="entry name" value="SUBTILASE_SER"/>
    <property type="match status" value="1"/>
</dbReference>
<feature type="region of interest" description="Disordered" evidence="7">
    <location>
        <begin position="26"/>
        <end position="49"/>
    </location>
</feature>
<dbReference type="InterPro" id="IPR023827">
    <property type="entry name" value="Peptidase_S8_Asp-AS"/>
</dbReference>
<keyword evidence="11" id="KW-1185">Reference proteome</keyword>
<proteinExistence type="inferred from homology"/>
<feature type="active site" description="Charge relay system" evidence="5">
    <location>
        <position position="444"/>
    </location>
</feature>
<gene>
    <name evidence="10" type="ORF">GCM10023335_55410</name>
</gene>
<evidence type="ECO:0000313" key="11">
    <source>
        <dbReference type="Proteomes" id="UP001501759"/>
    </source>
</evidence>
<accession>A0ABP9JAB7</accession>
<reference evidence="11" key="1">
    <citation type="journal article" date="2019" name="Int. J. Syst. Evol. Microbiol.">
        <title>The Global Catalogue of Microorganisms (GCM) 10K type strain sequencing project: providing services to taxonomists for standard genome sequencing and annotation.</title>
        <authorList>
            <consortium name="The Broad Institute Genomics Platform"/>
            <consortium name="The Broad Institute Genome Sequencing Center for Infectious Disease"/>
            <person name="Wu L."/>
            <person name="Ma J."/>
        </authorList>
    </citation>
    <scope>NUCLEOTIDE SEQUENCE [LARGE SCALE GENOMIC DNA]</scope>
    <source>
        <strain evidence="11">JCM 18409</strain>
    </source>
</reference>
<comment type="caution">
    <text evidence="10">The sequence shown here is derived from an EMBL/GenBank/DDBJ whole genome shotgun (WGS) entry which is preliminary data.</text>
</comment>
<protein>
    <submittedName>
        <fullName evidence="10">S8 family serine peptidase</fullName>
    </submittedName>
</protein>
<sequence>MRPIPRIAMVAATAATMALTALTPSTAASAPQDGSAGERPLVGSDTAKNRARQTTVTLVTGDKVLVTTDTSGRSSAAVLPHKDGTQPTFRTFQSGKDLYVYPEDAAQAVAEDKADAELFNVTGLVRQGYDDAHTDALPLIATYGKGVDVARSAPSAPQGSEQSLLLPAVGGVGLTADKDTAAAFWHDITGGRSRSAATLKKLWLDGRVEATLDRSTRQVHAPEAWAAGYDGRNTKVAVLDTGVDAEHPDIEDRVTTTKNFTDSKTAEDHVGHGTHTASTVGGSGAASDGRNKGVAPGASLLIGKVLNDSGSGLDSWVIAGMQWAVEEKADVVSMSLGNPAIRDCTDPVAQAAEQLAHNTRTLFVVAAGNAGPGTGTVSSPGCVPDVLTVGAVDRDDSTAPFSSRGPVAVTHTLKPEIAAPGVGISAASAGGRGVYAYRSMSGTSMATPHVAGAAAVLRQAHPDWTAQQIKSVLVSSARTGARVAGADQTGGGVLDVFAAVNQKVLAAPAVQAGSYPWPQDASDRTTVNVPFTNTSGAALTLNLSVSGVHGNDGSTIRSGIIEPAQRKVTVPAGDTAQVPVRIDPTARLEDSQYGAVTGRILATGLDVHVSVPVTLYVEPETVTLRVKTIDRNGDAAAGASSLDLVSLDTDRGERRGNAGAPEQTYRVRPGSYCLSGFVTTYGPDKAPESMSYLAHPQLRITRDTTVVLDARKAHRLSLDTDRPAHVDTTTFGYARSWDDTWQVSGSLTTDGTVQKFYADVDGRAKDGTFTFRPTWRASGSQDGSPYVYNLTFPTPGPLNAHQAYRPKDSRLARVAETWNAMGREGDYLDALFLRPAEDSGAYIPVSPFGSVHVPGTRTAYYTAADDAVWYHGAMTSFPFAAFMGDQERVYRPGEHRTEEWYGDLLRPSAPRDADGKQLLTAERQGDLMGIQTAFWLDGSGDHWSNGGSFGDIGNLALKRDGELLGRRIDPYGVFEVPDEDSLYELTQNLQKIPTSDRNWLRSTAVSTSWTFRSHREPDVFSRGLPLLFPAYDLPVDGMKTLPAQRGLKVGLWAEGHAGYTPAAITKATLSYSYDGGTTWTLAPAEHHDGRWTALVDHTGASGKQVTLKATFTDAKGNAVTQTITRAYDVR</sequence>
<dbReference type="InterPro" id="IPR023828">
    <property type="entry name" value="Peptidase_S8_Ser-AS"/>
</dbReference>
<keyword evidence="2 5" id="KW-0645">Protease</keyword>
<dbReference type="EMBL" id="BAABKB010000023">
    <property type="protein sequence ID" value="GAA5023013.1"/>
    <property type="molecule type" value="Genomic_DNA"/>
</dbReference>
<feature type="chain" id="PRO_5045393202" evidence="8">
    <location>
        <begin position="28"/>
        <end position="1130"/>
    </location>
</feature>
<keyword evidence="8" id="KW-0732">Signal</keyword>
<evidence type="ECO:0000259" key="9">
    <source>
        <dbReference type="Pfam" id="PF00082"/>
    </source>
</evidence>
<dbReference type="InterPro" id="IPR036852">
    <property type="entry name" value="Peptidase_S8/S53_dom_sf"/>
</dbReference>
<evidence type="ECO:0000313" key="10">
    <source>
        <dbReference type="EMBL" id="GAA5023013.1"/>
    </source>
</evidence>
<evidence type="ECO:0000256" key="3">
    <source>
        <dbReference type="ARBA" id="ARBA00022801"/>
    </source>
</evidence>